<keyword evidence="1" id="KW-0732">Signal</keyword>
<comment type="caution">
    <text evidence="2">The sequence shown here is derived from an EMBL/GenBank/DDBJ whole genome shotgun (WGS) entry which is preliminary data.</text>
</comment>
<reference evidence="2" key="1">
    <citation type="submission" date="2021-01" db="EMBL/GenBank/DDBJ databases">
        <title>Modified the classification status of verrucomicrobia.</title>
        <authorList>
            <person name="Feng X."/>
        </authorList>
    </citation>
    <scope>NUCLEOTIDE SEQUENCE</scope>
    <source>
        <strain evidence="2">KCTC 22201</strain>
    </source>
</reference>
<evidence type="ECO:0000313" key="3">
    <source>
        <dbReference type="Proteomes" id="UP000658278"/>
    </source>
</evidence>
<dbReference type="Proteomes" id="UP000658278">
    <property type="component" value="Unassembled WGS sequence"/>
</dbReference>
<proteinExistence type="predicted"/>
<dbReference type="EMBL" id="JAENII010000005">
    <property type="protein sequence ID" value="MBK1827185.1"/>
    <property type="molecule type" value="Genomic_DNA"/>
</dbReference>
<evidence type="ECO:0000313" key="2">
    <source>
        <dbReference type="EMBL" id="MBK1827185.1"/>
    </source>
</evidence>
<dbReference type="Gene3D" id="3.30.1360.200">
    <property type="match status" value="1"/>
</dbReference>
<name>A0A934RAY0_9BACT</name>
<keyword evidence="3" id="KW-1185">Reference proteome</keyword>
<organism evidence="2 3">
    <name type="scientific">Haloferula rosea</name>
    <dbReference type="NCBI Taxonomy" id="490093"/>
    <lineage>
        <taxon>Bacteria</taxon>
        <taxon>Pseudomonadati</taxon>
        <taxon>Verrucomicrobiota</taxon>
        <taxon>Verrucomicrobiia</taxon>
        <taxon>Verrucomicrobiales</taxon>
        <taxon>Verrucomicrobiaceae</taxon>
        <taxon>Haloferula</taxon>
    </lineage>
</organism>
<protein>
    <submittedName>
        <fullName evidence="2">Uncharacterized protein</fullName>
    </submittedName>
</protein>
<sequence>MHFVRLLTILLVAATALPSLAGGKKQTMAGFAFHLETQPGENPKMVFPQFVAGKERVFRRVPEISTKDVEAFNPFPSQDGQGFGVLLKLKGGAANRLSGVTAANTGKWMIARVNGRIVDAVRIDQQITDGEMVIWKGLSQAEIAGMDKKLPRIGERKPRG</sequence>
<feature type="chain" id="PRO_5036770015" evidence="1">
    <location>
        <begin position="22"/>
        <end position="160"/>
    </location>
</feature>
<dbReference type="AlphaFoldDB" id="A0A934RAY0"/>
<evidence type="ECO:0000256" key="1">
    <source>
        <dbReference type="SAM" id="SignalP"/>
    </source>
</evidence>
<accession>A0A934RAY0</accession>
<gene>
    <name evidence="2" type="ORF">JIN81_09140</name>
</gene>
<feature type="signal peptide" evidence="1">
    <location>
        <begin position="1"/>
        <end position="21"/>
    </location>
</feature>
<dbReference type="RefSeq" id="WP_200278630.1">
    <property type="nucleotide sequence ID" value="NZ_JAENII010000005.1"/>
</dbReference>